<evidence type="ECO:0000256" key="6">
    <source>
        <dbReference type="ARBA" id="ARBA00022989"/>
    </source>
</evidence>
<feature type="transmembrane region" description="Helical" evidence="8">
    <location>
        <begin position="54"/>
        <end position="75"/>
    </location>
</feature>
<accession>A0A0A3IM13</accession>
<dbReference type="PANTHER" id="PTHR42925:SF1">
    <property type="entry name" value="VIRULENCE FACTOR MVIN"/>
    <property type="match status" value="1"/>
</dbReference>
<evidence type="ECO:0000256" key="4">
    <source>
        <dbReference type="ARBA" id="ARBA00022475"/>
    </source>
</evidence>
<protein>
    <submittedName>
        <fullName evidence="9">Multidrug transporter MatE</fullName>
    </submittedName>
</protein>
<evidence type="ECO:0000313" key="10">
    <source>
        <dbReference type="Proteomes" id="UP000030437"/>
    </source>
</evidence>
<dbReference type="PANTHER" id="PTHR42925">
    <property type="entry name" value="MULTIDRUG AND TOXIN EFFLUX PROTEIN MATE FAMILY"/>
    <property type="match status" value="1"/>
</dbReference>
<dbReference type="CDD" id="cd13134">
    <property type="entry name" value="MATE_like_8"/>
    <property type="match status" value="1"/>
</dbReference>
<feature type="transmembrane region" description="Helical" evidence="8">
    <location>
        <begin position="352"/>
        <end position="374"/>
    </location>
</feature>
<evidence type="ECO:0000256" key="5">
    <source>
        <dbReference type="ARBA" id="ARBA00022692"/>
    </source>
</evidence>
<keyword evidence="3" id="KW-0813">Transport</keyword>
<gene>
    <name evidence="9" type="ORF">CD32_08120</name>
</gene>
<evidence type="ECO:0000256" key="7">
    <source>
        <dbReference type="ARBA" id="ARBA00023136"/>
    </source>
</evidence>
<dbReference type="InterPro" id="IPR047135">
    <property type="entry name" value="YsiQ"/>
</dbReference>
<dbReference type="GO" id="GO:0042910">
    <property type="term" value="F:xenobiotic transmembrane transporter activity"/>
    <property type="evidence" value="ECO:0007669"/>
    <property type="project" value="InterPro"/>
</dbReference>
<evidence type="ECO:0000313" key="9">
    <source>
        <dbReference type="EMBL" id="KGR85804.1"/>
    </source>
</evidence>
<keyword evidence="7 8" id="KW-0472">Membrane</keyword>
<sequence length="447" mass="49235">MTNKKELSLFKLTWPIFLELFLFMLMGLVDTFMLSSVSDEAVAGVGAANQYVQIAILILGVIGTGASIVISQYIGSHRLLDVTKLSALSITLNFIIGILVSLVFIIFSGNILAAMNLEGDVLTAATTYLTFVGGSIFFQSIITSASAIIRVQGLTKQTMYLAAGMNFLNALFNYLFIFGKFGFPEMGVAGAGLSSIISRGIAAVVFFWLLYRSLEIKIEYRYFYTFSKNYVKEILKIGIPSAVEQILYQACQLVFLYYVTYLGAASLAARQYAVNISMFTYLFALAIGTGTAILIGRSVGAGEKDIAYNRAWSSVKTAMVLTIPTVVVITIFREPFMRLFTTNEEVVSIGASVLLLGIVLETGRAINLTFINALRAAGDARYPVRVGFLTMVCVSLSLGYLFVFVMDMGLVGIWLAVAADEWLRAIFVLLRWRSRKWERYSIISSDK</sequence>
<feature type="transmembrane region" description="Helical" evidence="8">
    <location>
        <begin position="411"/>
        <end position="430"/>
    </location>
</feature>
<comment type="similarity">
    <text evidence="2">Belongs to the multi antimicrobial extrusion (MATE) (TC 2.A.66.1) family.</text>
</comment>
<keyword evidence="6 8" id="KW-1133">Transmembrane helix</keyword>
<feature type="transmembrane region" description="Helical" evidence="8">
    <location>
        <begin position="311"/>
        <end position="332"/>
    </location>
</feature>
<keyword evidence="10" id="KW-1185">Reference proteome</keyword>
<dbReference type="OrthoDB" id="9806302at2"/>
<comment type="subcellular location">
    <subcellularLocation>
        <location evidence="1">Cell membrane</location>
        <topology evidence="1">Multi-pass membrane protein</topology>
    </subcellularLocation>
</comment>
<feature type="transmembrane region" description="Helical" evidence="8">
    <location>
        <begin position="255"/>
        <end position="273"/>
    </location>
</feature>
<keyword evidence="5 8" id="KW-0812">Transmembrane</keyword>
<organism evidence="9 10">
    <name type="scientific">Lysinibacillus odysseyi 34hs-1 = NBRC 100172</name>
    <dbReference type="NCBI Taxonomy" id="1220589"/>
    <lineage>
        <taxon>Bacteria</taxon>
        <taxon>Bacillati</taxon>
        <taxon>Bacillota</taxon>
        <taxon>Bacilli</taxon>
        <taxon>Bacillales</taxon>
        <taxon>Bacillaceae</taxon>
        <taxon>Lysinibacillus</taxon>
    </lineage>
</organism>
<feature type="transmembrane region" description="Helical" evidence="8">
    <location>
        <begin position="279"/>
        <end position="299"/>
    </location>
</feature>
<dbReference type="Pfam" id="PF01554">
    <property type="entry name" value="MatE"/>
    <property type="match status" value="2"/>
</dbReference>
<name>A0A0A3IM13_9BACI</name>
<feature type="transmembrane region" description="Helical" evidence="8">
    <location>
        <begin position="386"/>
        <end position="405"/>
    </location>
</feature>
<evidence type="ECO:0000256" key="1">
    <source>
        <dbReference type="ARBA" id="ARBA00004651"/>
    </source>
</evidence>
<keyword evidence="4" id="KW-1003">Cell membrane</keyword>
<dbReference type="NCBIfam" id="TIGR00797">
    <property type="entry name" value="matE"/>
    <property type="match status" value="1"/>
</dbReference>
<dbReference type="InterPro" id="IPR002528">
    <property type="entry name" value="MATE_fam"/>
</dbReference>
<dbReference type="PIRSF" id="PIRSF006603">
    <property type="entry name" value="DinF"/>
    <property type="match status" value="1"/>
</dbReference>
<dbReference type="GO" id="GO:0005886">
    <property type="term" value="C:plasma membrane"/>
    <property type="evidence" value="ECO:0007669"/>
    <property type="project" value="UniProtKB-SubCell"/>
</dbReference>
<feature type="transmembrane region" description="Helical" evidence="8">
    <location>
        <begin position="161"/>
        <end position="183"/>
    </location>
</feature>
<comment type="caution">
    <text evidence="9">The sequence shown here is derived from an EMBL/GenBank/DDBJ whole genome shotgun (WGS) entry which is preliminary data.</text>
</comment>
<feature type="transmembrane region" description="Helical" evidence="8">
    <location>
        <begin position="189"/>
        <end position="211"/>
    </location>
</feature>
<dbReference type="GO" id="GO:0015297">
    <property type="term" value="F:antiporter activity"/>
    <property type="evidence" value="ECO:0007669"/>
    <property type="project" value="InterPro"/>
</dbReference>
<dbReference type="EMBL" id="JPVP01000053">
    <property type="protein sequence ID" value="KGR85804.1"/>
    <property type="molecule type" value="Genomic_DNA"/>
</dbReference>
<reference evidence="9 10" key="1">
    <citation type="submission" date="2014-02" db="EMBL/GenBank/DDBJ databases">
        <title>Draft genome sequence of Lysinibacillus odysseyi NBRC 100172.</title>
        <authorList>
            <person name="Zhang F."/>
            <person name="Wang G."/>
            <person name="Zhang L."/>
        </authorList>
    </citation>
    <scope>NUCLEOTIDE SEQUENCE [LARGE SCALE GENOMIC DNA]</scope>
    <source>
        <strain evidence="9 10">NBRC 100172</strain>
    </source>
</reference>
<evidence type="ECO:0000256" key="2">
    <source>
        <dbReference type="ARBA" id="ARBA00010199"/>
    </source>
</evidence>
<feature type="transmembrane region" description="Helical" evidence="8">
    <location>
        <begin position="128"/>
        <end position="149"/>
    </location>
</feature>
<dbReference type="STRING" id="1220589.CD32_08120"/>
<dbReference type="AlphaFoldDB" id="A0A0A3IM13"/>
<proteinExistence type="inferred from homology"/>
<dbReference type="Proteomes" id="UP000030437">
    <property type="component" value="Unassembled WGS sequence"/>
</dbReference>
<dbReference type="InterPro" id="IPR048279">
    <property type="entry name" value="MdtK-like"/>
</dbReference>
<dbReference type="eggNOG" id="COG0534">
    <property type="taxonomic scope" value="Bacteria"/>
</dbReference>
<evidence type="ECO:0000256" key="8">
    <source>
        <dbReference type="SAM" id="Phobius"/>
    </source>
</evidence>
<feature type="transmembrane region" description="Helical" evidence="8">
    <location>
        <begin position="87"/>
        <end position="108"/>
    </location>
</feature>
<feature type="transmembrane region" description="Helical" evidence="8">
    <location>
        <begin position="12"/>
        <end position="34"/>
    </location>
</feature>
<evidence type="ECO:0000256" key="3">
    <source>
        <dbReference type="ARBA" id="ARBA00022448"/>
    </source>
</evidence>
<dbReference type="RefSeq" id="WP_036153289.1">
    <property type="nucleotide sequence ID" value="NZ_AVCX01000008.1"/>
</dbReference>